<dbReference type="GO" id="GO:0005524">
    <property type="term" value="F:ATP binding"/>
    <property type="evidence" value="ECO:0007669"/>
    <property type="project" value="UniProtKB-KW"/>
</dbReference>
<reference evidence="11" key="1">
    <citation type="submission" date="2017-02" db="UniProtKB">
        <authorList>
            <consortium name="WormBaseParasite"/>
        </authorList>
    </citation>
    <scope>IDENTIFICATION</scope>
</reference>
<dbReference type="OrthoDB" id="10633102at2759"/>
<evidence type="ECO:0000256" key="2">
    <source>
        <dbReference type="ARBA" id="ARBA00022443"/>
    </source>
</evidence>
<name>A0A0R3SMG4_HYMDI</name>
<keyword evidence="7" id="KW-0829">Tyrosine-protein kinase</keyword>
<protein>
    <recommendedName>
        <fullName evidence="1">non-specific protein-tyrosine kinase</fullName>
        <ecNumber evidence="1">2.7.10.2</ecNumber>
    </recommendedName>
</protein>
<sequence length="161" mass="18697">MIDDSGAILDQFLIYVDLAECRPKLEQIGVHRFDNLDTVTKKALELVLPNPAVNRILANVGKFANHYPKKKKYPPLTDFLEKLQLTDIQKELEDKLKISRVEHLRYTTVEDLQIVVGREDAKRILKSYKKFKNSVSDLTWELILMFNSAIKLLVFILKISR</sequence>
<evidence type="ECO:0000313" key="11">
    <source>
        <dbReference type="WBParaSite" id="HDID_0000612901-mRNA-1"/>
    </source>
</evidence>
<evidence type="ECO:0000256" key="5">
    <source>
        <dbReference type="ARBA" id="ARBA00022777"/>
    </source>
</evidence>
<keyword evidence="5" id="KW-0418">Kinase</keyword>
<dbReference type="EMBL" id="UYSG01004265">
    <property type="protein sequence ID" value="VDL58445.1"/>
    <property type="molecule type" value="Genomic_DNA"/>
</dbReference>
<evidence type="ECO:0000256" key="7">
    <source>
        <dbReference type="ARBA" id="ARBA00023137"/>
    </source>
</evidence>
<evidence type="ECO:0000259" key="8">
    <source>
        <dbReference type="Pfam" id="PF22931"/>
    </source>
</evidence>
<evidence type="ECO:0000313" key="9">
    <source>
        <dbReference type="EMBL" id="VDL58445.1"/>
    </source>
</evidence>
<feature type="domain" description="ACK/TNK-like SAM" evidence="8">
    <location>
        <begin position="76"/>
        <end position="130"/>
    </location>
</feature>
<dbReference type="Proteomes" id="UP000274504">
    <property type="component" value="Unassembled WGS sequence"/>
</dbReference>
<accession>A0A0R3SMG4</accession>
<keyword evidence="4" id="KW-0547">Nucleotide-binding</keyword>
<dbReference type="AlphaFoldDB" id="A0A0R3SMG4"/>
<keyword evidence="2" id="KW-0728">SH3 domain</keyword>
<evidence type="ECO:0000313" key="10">
    <source>
        <dbReference type="Proteomes" id="UP000274504"/>
    </source>
</evidence>
<keyword evidence="6" id="KW-0067">ATP-binding</keyword>
<evidence type="ECO:0000256" key="3">
    <source>
        <dbReference type="ARBA" id="ARBA00022679"/>
    </source>
</evidence>
<gene>
    <name evidence="9" type="ORF">HDID_LOCUS6127</name>
</gene>
<dbReference type="InterPro" id="IPR055175">
    <property type="entry name" value="ACK/TNK-like_SAM"/>
</dbReference>
<evidence type="ECO:0000256" key="6">
    <source>
        <dbReference type="ARBA" id="ARBA00022840"/>
    </source>
</evidence>
<dbReference type="GO" id="GO:0004715">
    <property type="term" value="F:non-membrane spanning protein tyrosine kinase activity"/>
    <property type="evidence" value="ECO:0007669"/>
    <property type="project" value="UniProtKB-EC"/>
</dbReference>
<dbReference type="WBParaSite" id="HDID_0000612901-mRNA-1">
    <property type="protein sequence ID" value="HDID_0000612901-mRNA-1"/>
    <property type="gene ID" value="HDID_0000612901"/>
</dbReference>
<dbReference type="EC" id="2.7.10.2" evidence="1"/>
<evidence type="ECO:0000256" key="4">
    <source>
        <dbReference type="ARBA" id="ARBA00022741"/>
    </source>
</evidence>
<proteinExistence type="predicted"/>
<reference evidence="9 10" key="2">
    <citation type="submission" date="2018-11" db="EMBL/GenBank/DDBJ databases">
        <authorList>
            <consortium name="Pathogen Informatics"/>
        </authorList>
    </citation>
    <scope>NUCLEOTIDE SEQUENCE [LARGE SCALE GENOMIC DNA]</scope>
</reference>
<dbReference type="Pfam" id="PF22931">
    <property type="entry name" value="SAM_TNK"/>
    <property type="match status" value="1"/>
</dbReference>
<evidence type="ECO:0000256" key="1">
    <source>
        <dbReference type="ARBA" id="ARBA00011903"/>
    </source>
</evidence>
<keyword evidence="3" id="KW-0808">Transferase</keyword>
<organism evidence="11">
    <name type="scientific">Hymenolepis diminuta</name>
    <name type="common">Rat tapeworm</name>
    <dbReference type="NCBI Taxonomy" id="6216"/>
    <lineage>
        <taxon>Eukaryota</taxon>
        <taxon>Metazoa</taxon>
        <taxon>Spiralia</taxon>
        <taxon>Lophotrochozoa</taxon>
        <taxon>Platyhelminthes</taxon>
        <taxon>Cestoda</taxon>
        <taxon>Eucestoda</taxon>
        <taxon>Cyclophyllidea</taxon>
        <taxon>Hymenolepididae</taxon>
        <taxon>Hymenolepis</taxon>
    </lineage>
</organism>